<dbReference type="AlphaFoldDB" id="A0A5K3FY04"/>
<feature type="region of interest" description="Disordered" evidence="1">
    <location>
        <begin position="1"/>
        <end position="35"/>
    </location>
</feature>
<feature type="compositionally biased region" description="Polar residues" evidence="1">
    <location>
        <begin position="1"/>
        <end position="14"/>
    </location>
</feature>
<reference evidence="2" key="1">
    <citation type="submission" date="2019-11" db="UniProtKB">
        <authorList>
            <consortium name="WormBaseParasite"/>
        </authorList>
    </citation>
    <scope>IDENTIFICATION</scope>
</reference>
<organism evidence="2">
    <name type="scientific">Mesocestoides corti</name>
    <name type="common">Flatworm</name>
    <dbReference type="NCBI Taxonomy" id="53468"/>
    <lineage>
        <taxon>Eukaryota</taxon>
        <taxon>Metazoa</taxon>
        <taxon>Spiralia</taxon>
        <taxon>Lophotrochozoa</taxon>
        <taxon>Platyhelminthes</taxon>
        <taxon>Cestoda</taxon>
        <taxon>Eucestoda</taxon>
        <taxon>Cyclophyllidea</taxon>
        <taxon>Mesocestoididae</taxon>
        <taxon>Mesocestoides</taxon>
    </lineage>
</organism>
<feature type="compositionally biased region" description="Basic and acidic residues" evidence="1">
    <location>
        <begin position="15"/>
        <end position="25"/>
    </location>
</feature>
<name>A0A5K3FY04_MESCO</name>
<proteinExistence type="predicted"/>
<accession>A0A5K3FY04</accession>
<dbReference type="WBParaSite" id="MCU_012806-RA">
    <property type="protein sequence ID" value="MCU_012806-RA"/>
    <property type="gene ID" value="MCU_012806"/>
</dbReference>
<protein>
    <submittedName>
        <fullName evidence="2">Uncharacterized protein</fullName>
    </submittedName>
</protein>
<evidence type="ECO:0000256" key="1">
    <source>
        <dbReference type="SAM" id="MobiDB-lite"/>
    </source>
</evidence>
<sequence length="53" mass="5586">MKNIGTTDTASLTNHKPEPHIRRCPSESITLGSPPTPMRLSLVGCTSSSHAIG</sequence>
<evidence type="ECO:0000313" key="2">
    <source>
        <dbReference type="WBParaSite" id="MCU_012806-RA"/>
    </source>
</evidence>